<reference evidence="1" key="1">
    <citation type="submission" date="2021-02" db="EMBL/GenBank/DDBJ databases">
        <authorList>
            <person name="Nieuwenhuis M."/>
            <person name="Van De Peppel L.J.J."/>
        </authorList>
    </citation>
    <scope>NUCLEOTIDE SEQUENCE</scope>
    <source>
        <strain evidence="1">D49</strain>
    </source>
</reference>
<evidence type="ECO:0000313" key="2">
    <source>
        <dbReference type="Proteomes" id="UP000717328"/>
    </source>
</evidence>
<reference evidence="1" key="2">
    <citation type="submission" date="2021-10" db="EMBL/GenBank/DDBJ databases">
        <title>Phylogenomics reveals ancestral predisposition of the termite-cultivated fungus Termitomyces towards a domesticated lifestyle.</title>
        <authorList>
            <person name="Auxier B."/>
            <person name="Grum-Grzhimaylo A."/>
            <person name="Cardenas M.E."/>
            <person name="Lodge J.D."/>
            <person name="Laessoe T."/>
            <person name="Pedersen O."/>
            <person name="Smith M.E."/>
            <person name="Kuyper T.W."/>
            <person name="Franco-Molano E.A."/>
            <person name="Baroni T.J."/>
            <person name="Aanen D.K."/>
        </authorList>
    </citation>
    <scope>NUCLEOTIDE SEQUENCE</scope>
    <source>
        <strain evidence="1">D49</strain>
    </source>
</reference>
<gene>
    <name evidence="1" type="ORF">H0H81_006630</name>
</gene>
<sequence>PNPFEHLLIIARVTRASSTLRNEFPLLFTPYAPDSEFFTTVDVALQKHLYLSPSSSQDSFEPLTPDSEDFLGNTRFPTPPFTPRSPLTPPEFVDPFAMANAHARLMPARGHSLAPLFSPNRVRELKRYFADMDHLFDDYAIVDEAAMKRHTLRYLEVETSELWEELTEYTAGTHAEWRTAIFKLYPGASDDRKYTIADLDKLVSERARTGLSSVEDLGKYYCAFLPITRFLETKGRLSAREKHQKFIAGFPETVWHKVVRRLEIIQPNHDPNDPYPMDQVRSAAEWLFHLTTPSYASMAVPRATSVTESANIPSTVKLEDAMVRMGEQLAVVVAALNNRVGTNTLGNGAPAADGLATCSGAVHNKNQLFN</sequence>
<dbReference type="Proteomes" id="UP000717328">
    <property type="component" value="Unassembled WGS sequence"/>
</dbReference>
<evidence type="ECO:0000313" key="1">
    <source>
        <dbReference type="EMBL" id="KAG5649061.1"/>
    </source>
</evidence>
<dbReference type="AlphaFoldDB" id="A0A9P7KEE6"/>
<dbReference type="OrthoDB" id="3260546at2759"/>
<name>A0A9P7KEE6_9AGAR</name>
<accession>A0A9P7KEE6</accession>
<dbReference type="EMBL" id="JABCKI010001722">
    <property type="protein sequence ID" value="KAG5649061.1"/>
    <property type="molecule type" value="Genomic_DNA"/>
</dbReference>
<feature type="non-terminal residue" evidence="1">
    <location>
        <position position="1"/>
    </location>
</feature>
<organism evidence="1 2">
    <name type="scientific">Sphagnurus paluster</name>
    <dbReference type="NCBI Taxonomy" id="117069"/>
    <lineage>
        <taxon>Eukaryota</taxon>
        <taxon>Fungi</taxon>
        <taxon>Dikarya</taxon>
        <taxon>Basidiomycota</taxon>
        <taxon>Agaricomycotina</taxon>
        <taxon>Agaricomycetes</taxon>
        <taxon>Agaricomycetidae</taxon>
        <taxon>Agaricales</taxon>
        <taxon>Tricholomatineae</taxon>
        <taxon>Lyophyllaceae</taxon>
        <taxon>Sphagnurus</taxon>
    </lineage>
</organism>
<comment type="caution">
    <text evidence="1">The sequence shown here is derived from an EMBL/GenBank/DDBJ whole genome shotgun (WGS) entry which is preliminary data.</text>
</comment>
<keyword evidence="2" id="KW-1185">Reference proteome</keyword>
<proteinExistence type="predicted"/>
<protein>
    <submittedName>
        <fullName evidence="1">Uncharacterized protein</fullName>
    </submittedName>
</protein>